<organism evidence="1 2">
    <name type="scientific">Acipenser ruthenus</name>
    <name type="common">Sterlet sturgeon</name>
    <dbReference type="NCBI Taxonomy" id="7906"/>
    <lineage>
        <taxon>Eukaryota</taxon>
        <taxon>Metazoa</taxon>
        <taxon>Chordata</taxon>
        <taxon>Craniata</taxon>
        <taxon>Vertebrata</taxon>
        <taxon>Euteleostomi</taxon>
        <taxon>Actinopterygii</taxon>
        <taxon>Chondrostei</taxon>
        <taxon>Acipenseriformes</taxon>
        <taxon>Acipenseridae</taxon>
        <taxon>Acipenser</taxon>
    </lineage>
</organism>
<sequence>MGNSSTHVANATGKPLRVYYEVESMKLEDIVLNVSGSSGGTLGPALKATANVSATTNMVFKPDSRIRYIRLPVDETCKFSGEGKLYASVFLEDKQKRASCNKIICKNYKIPRNRSFIVTANHNIKFTKKKSEDHWIDEDGINHKPQTASKRKKTCGCFHK</sequence>
<dbReference type="Proteomes" id="UP000289886">
    <property type="component" value="Unassembled WGS sequence"/>
</dbReference>
<name>A0A444TXP3_ACIRT</name>
<proteinExistence type="predicted"/>
<dbReference type="EMBL" id="SCEB01215788">
    <property type="protein sequence ID" value="RXM27716.1"/>
    <property type="molecule type" value="Genomic_DNA"/>
</dbReference>
<evidence type="ECO:0000313" key="1">
    <source>
        <dbReference type="EMBL" id="RXM27716.1"/>
    </source>
</evidence>
<accession>A0A444TXP3</accession>
<comment type="caution">
    <text evidence="1">The sequence shown here is derived from an EMBL/GenBank/DDBJ whole genome shotgun (WGS) entry which is preliminary data.</text>
</comment>
<keyword evidence="2" id="KW-1185">Reference proteome</keyword>
<evidence type="ECO:0000313" key="2">
    <source>
        <dbReference type="Proteomes" id="UP000289886"/>
    </source>
</evidence>
<reference evidence="1 2" key="1">
    <citation type="submission" date="2019-01" db="EMBL/GenBank/DDBJ databases">
        <title>Draft Genome and Complete Hox-Cluster Characterization of the Sterlet Sturgeon (Acipenser ruthenus).</title>
        <authorList>
            <person name="Wei Q."/>
        </authorList>
    </citation>
    <scope>NUCLEOTIDE SEQUENCE [LARGE SCALE GENOMIC DNA]</scope>
    <source>
        <strain evidence="1">WHYD16114868_AA</strain>
        <tissue evidence="1">Blood</tissue>
    </source>
</reference>
<protein>
    <submittedName>
        <fullName evidence="1">Uncharacterized protein</fullName>
    </submittedName>
</protein>
<dbReference type="AlphaFoldDB" id="A0A444TXP3"/>
<gene>
    <name evidence="1" type="ORF">EOD39_10494</name>
</gene>